<dbReference type="SUPFAM" id="SSF53448">
    <property type="entry name" value="Nucleotide-diphospho-sugar transferases"/>
    <property type="match status" value="1"/>
</dbReference>
<evidence type="ECO:0000313" key="1">
    <source>
        <dbReference type="EMBL" id="RTY36003.1"/>
    </source>
</evidence>
<dbReference type="Gene3D" id="3.90.550.10">
    <property type="entry name" value="Spore Coat Polysaccharide Biosynthesis Protein SpsA, Chain A"/>
    <property type="match status" value="1"/>
</dbReference>
<dbReference type="PANTHER" id="PTHR21485">
    <property type="entry name" value="HAD SUPERFAMILY MEMBERS CMAS AND KDSC"/>
    <property type="match status" value="1"/>
</dbReference>
<gene>
    <name evidence="1" type="ORF">EKD02_08685</name>
</gene>
<dbReference type="InterPro" id="IPR029044">
    <property type="entry name" value="Nucleotide-diphossugar_trans"/>
</dbReference>
<dbReference type="GO" id="GO:0008781">
    <property type="term" value="F:N-acylneuraminate cytidylyltransferase activity"/>
    <property type="evidence" value="ECO:0007669"/>
    <property type="project" value="TreeGrafter"/>
</dbReference>
<dbReference type="Pfam" id="PF02348">
    <property type="entry name" value="CTP_transf_3"/>
    <property type="match status" value="1"/>
</dbReference>
<dbReference type="InterPro" id="IPR050793">
    <property type="entry name" value="CMP-NeuNAc_synthase"/>
</dbReference>
<dbReference type="AlphaFoldDB" id="A0A3S0L017"/>
<dbReference type="PANTHER" id="PTHR21485:SF6">
    <property type="entry name" value="N-ACYLNEURAMINATE CYTIDYLYLTRANSFERASE-RELATED"/>
    <property type="match status" value="1"/>
</dbReference>
<sequence>MSKVIALIPARSGSKGVRDKNIRSLGGHPLVEWSIAASNKCRLIDRVIVSTDSREYADLCIGFGAEVPFLRPAGLSGDRSTDYEFVLHALDWLALNGGEPEFVVHIRPTTPFRSAELIDEAIEAFRLSKNATALRSVHEMSESAYKTFEVADGGVLKRVGSDSTALDAANSARQQFPSTYSANGYVDVLSVDFIRRSQLLHGDRVMPFMTPVVAEVDTADDFAFLEYQLTRDPSLESRIFDKI</sequence>
<dbReference type="InterPro" id="IPR003329">
    <property type="entry name" value="Cytidylyl_trans"/>
</dbReference>
<name>A0A3S0L017_CHLPH</name>
<dbReference type="Proteomes" id="UP000279908">
    <property type="component" value="Unassembled WGS sequence"/>
</dbReference>
<reference evidence="1 2" key="1">
    <citation type="submission" date="2018-12" db="EMBL/GenBank/DDBJ databases">
        <authorList>
            <person name="Lunina O.N."/>
            <person name="Grouzdev D.S."/>
            <person name="Gorlenko V.M."/>
            <person name="Savvichev A.S."/>
        </authorList>
    </citation>
    <scope>NUCLEOTIDE SEQUENCE [LARGE SCALE GENOMIC DNA]</scope>
    <source>
        <strain evidence="1 2">BrKhr-17</strain>
    </source>
</reference>
<evidence type="ECO:0000313" key="2">
    <source>
        <dbReference type="Proteomes" id="UP000279908"/>
    </source>
</evidence>
<accession>A0A3S0L017</accession>
<keyword evidence="1" id="KW-0548">Nucleotidyltransferase</keyword>
<dbReference type="CDD" id="cd02513">
    <property type="entry name" value="CMP-NeuAc_Synthase"/>
    <property type="match status" value="1"/>
</dbReference>
<protein>
    <submittedName>
        <fullName evidence="1">Acylneuraminate cytidylyltransferase family protein</fullName>
    </submittedName>
</protein>
<comment type="caution">
    <text evidence="1">The sequence shown here is derived from an EMBL/GenBank/DDBJ whole genome shotgun (WGS) entry which is preliminary data.</text>
</comment>
<dbReference type="EMBL" id="RXYK01000015">
    <property type="protein sequence ID" value="RTY36003.1"/>
    <property type="molecule type" value="Genomic_DNA"/>
</dbReference>
<organism evidence="1 2">
    <name type="scientific">Chlorobium phaeovibrioides</name>
    <dbReference type="NCBI Taxonomy" id="1094"/>
    <lineage>
        <taxon>Bacteria</taxon>
        <taxon>Pseudomonadati</taxon>
        <taxon>Chlorobiota</taxon>
        <taxon>Chlorobiia</taxon>
        <taxon>Chlorobiales</taxon>
        <taxon>Chlorobiaceae</taxon>
        <taxon>Chlorobium/Pelodictyon group</taxon>
        <taxon>Chlorobium</taxon>
    </lineage>
</organism>
<keyword evidence="1" id="KW-0808">Transferase</keyword>
<proteinExistence type="predicted"/>